<feature type="region of interest" description="Disordered" evidence="1">
    <location>
        <begin position="1"/>
        <end position="56"/>
    </location>
</feature>
<organism evidence="2 3">
    <name type="scientific">Bugula neritina</name>
    <name type="common">Brown bryozoan</name>
    <name type="synonym">Sertularia neritina</name>
    <dbReference type="NCBI Taxonomy" id="10212"/>
    <lineage>
        <taxon>Eukaryota</taxon>
        <taxon>Metazoa</taxon>
        <taxon>Spiralia</taxon>
        <taxon>Lophotrochozoa</taxon>
        <taxon>Bryozoa</taxon>
        <taxon>Gymnolaemata</taxon>
        <taxon>Cheilostomatida</taxon>
        <taxon>Flustrina</taxon>
        <taxon>Buguloidea</taxon>
        <taxon>Bugulidae</taxon>
        <taxon>Bugula</taxon>
    </lineage>
</organism>
<evidence type="ECO:0000313" key="3">
    <source>
        <dbReference type="Proteomes" id="UP000593567"/>
    </source>
</evidence>
<dbReference type="AlphaFoldDB" id="A0A7J7K7H7"/>
<keyword evidence="3" id="KW-1185">Reference proteome</keyword>
<name>A0A7J7K7H7_BUGNE</name>
<comment type="caution">
    <text evidence="2">The sequence shown here is derived from an EMBL/GenBank/DDBJ whole genome shotgun (WGS) entry which is preliminary data.</text>
</comment>
<gene>
    <name evidence="2" type="ORF">EB796_007555</name>
</gene>
<reference evidence="2" key="1">
    <citation type="submission" date="2020-06" db="EMBL/GenBank/DDBJ databases">
        <title>Draft genome of Bugula neritina, a colonial animal packing powerful symbionts and potential medicines.</title>
        <authorList>
            <person name="Rayko M."/>
        </authorList>
    </citation>
    <scope>NUCLEOTIDE SEQUENCE [LARGE SCALE GENOMIC DNA]</scope>
    <source>
        <strain evidence="2">Kwan_BN1</strain>
    </source>
</reference>
<feature type="region of interest" description="Disordered" evidence="1">
    <location>
        <begin position="72"/>
        <end position="100"/>
    </location>
</feature>
<sequence length="100" mass="10977">MCSTPISTEGEEPRAKMCSISVSTETEKPRAEMSSPQYQRKAKSPEPKCPRSEEPLFSTQCLPQSHWAPCDNTPSGFDAIGTLDSPLGSDSTNSEEDFYN</sequence>
<accession>A0A7J7K7H7</accession>
<evidence type="ECO:0000256" key="1">
    <source>
        <dbReference type="SAM" id="MobiDB-lite"/>
    </source>
</evidence>
<evidence type="ECO:0000313" key="2">
    <source>
        <dbReference type="EMBL" id="KAF6034135.1"/>
    </source>
</evidence>
<feature type="compositionally biased region" description="Basic and acidic residues" evidence="1">
    <location>
        <begin position="43"/>
        <end position="54"/>
    </location>
</feature>
<proteinExistence type="predicted"/>
<dbReference type="Proteomes" id="UP000593567">
    <property type="component" value="Unassembled WGS sequence"/>
</dbReference>
<dbReference type="EMBL" id="VXIV02001145">
    <property type="protein sequence ID" value="KAF6034135.1"/>
    <property type="molecule type" value="Genomic_DNA"/>
</dbReference>
<protein>
    <submittedName>
        <fullName evidence="2">Uncharacterized protein</fullName>
    </submittedName>
</protein>